<dbReference type="Proteomes" id="UP000799770">
    <property type="component" value="Unassembled WGS sequence"/>
</dbReference>
<feature type="compositionally biased region" description="Low complexity" evidence="1">
    <location>
        <begin position="9"/>
        <end position="21"/>
    </location>
</feature>
<sequence>MAETPLSPPTISTTASAPSASDQPISPVHRTGTFPHKTSSAAAVHPFIETSTKPINEFPVEIDGVPASPKDVKRRGAGDIVSPGLGEEAEIEEEFLGDGERGVGKEVWEKRKQLLASRSQDPAVVVDIPQEPTAEEVEAAKSAEGTVTPGLPAKEFEISSKR</sequence>
<gene>
    <name evidence="2" type="ORF">BDV96DRAFT_235423</name>
</gene>
<accession>A0A6A5YRP3</accession>
<keyword evidence="3" id="KW-1185">Reference proteome</keyword>
<feature type="region of interest" description="Disordered" evidence="1">
    <location>
        <begin position="1"/>
        <end position="41"/>
    </location>
</feature>
<proteinExistence type="predicted"/>
<reference evidence="2" key="1">
    <citation type="journal article" date="2020" name="Stud. Mycol.">
        <title>101 Dothideomycetes genomes: a test case for predicting lifestyles and emergence of pathogens.</title>
        <authorList>
            <person name="Haridas S."/>
            <person name="Albert R."/>
            <person name="Binder M."/>
            <person name="Bloem J."/>
            <person name="Labutti K."/>
            <person name="Salamov A."/>
            <person name="Andreopoulos B."/>
            <person name="Baker S."/>
            <person name="Barry K."/>
            <person name="Bills G."/>
            <person name="Bluhm B."/>
            <person name="Cannon C."/>
            <person name="Castanera R."/>
            <person name="Culley D."/>
            <person name="Daum C."/>
            <person name="Ezra D."/>
            <person name="Gonzalez J."/>
            <person name="Henrissat B."/>
            <person name="Kuo A."/>
            <person name="Liang C."/>
            <person name="Lipzen A."/>
            <person name="Lutzoni F."/>
            <person name="Magnuson J."/>
            <person name="Mondo S."/>
            <person name="Nolan M."/>
            <person name="Ohm R."/>
            <person name="Pangilinan J."/>
            <person name="Park H.-J."/>
            <person name="Ramirez L."/>
            <person name="Alfaro M."/>
            <person name="Sun H."/>
            <person name="Tritt A."/>
            <person name="Yoshinaga Y."/>
            <person name="Zwiers L.-H."/>
            <person name="Turgeon B."/>
            <person name="Goodwin S."/>
            <person name="Spatafora J."/>
            <person name="Crous P."/>
            <person name="Grigoriev I."/>
        </authorList>
    </citation>
    <scope>NUCLEOTIDE SEQUENCE</scope>
    <source>
        <strain evidence="2">CBS 627.86</strain>
    </source>
</reference>
<organism evidence="2 3">
    <name type="scientific">Lophiotrema nucula</name>
    <dbReference type="NCBI Taxonomy" id="690887"/>
    <lineage>
        <taxon>Eukaryota</taxon>
        <taxon>Fungi</taxon>
        <taxon>Dikarya</taxon>
        <taxon>Ascomycota</taxon>
        <taxon>Pezizomycotina</taxon>
        <taxon>Dothideomycetes</taxon>
        <taxon>Pleosporomycetidae</taxon>
        <taxon>Pleosporales</taxon>
        <taxon>Lophiotremataceae</taxon>
        <taxon>Lophiotrema</taxon>
    </lineage>
</organism>
<feature type="region of interest" description="Disordered" evidence="1">
    <location>
        <begin position="59"/>
        <end position="86"/>
    </location>
</feature>
<evidence type="ECO:0000313" key="2">
    <source>
        <dbReference type="EMBL" id="KAF2109404.1"/>
    </source>
</evidence>
<evidence type="ECO:0000313" key="3">
    <source>
        <dbReference type="Proteomes" id="UP000799770"/>
    </source>
</evidence>
<feature type="region of interest" description="Disordered" evidence="1">
    <location>
        <begin position="129"/>
        <end position="162"/>
    </location>
</feature>
<dbReference type="EMBL" id="ML977342">
    <property type="protein sequence ID" value="KAF2109404.1"/>
    <property type="molecule type" value="Genomic_DNA"/>
</dbReference>
<evidence type="ECO:0000256" key="1">
    <source>
        <dbReference type="SAM" id="MobiDB-lite"/>
    </source>
</evidence>
<dbReference type="OrthoDB" id="5310629at2759"/>
<protein>
    <submittedName>
        <fullName evidence="2">Uncharacterized protein</fullName>
    </submittedName>
</protein>
<dbReference type="AlphaFoldDB" id="A0A6A5YRP3"/>
<name>A0A6A5YRP3_9PLEO</name>